<sequence>MYMVLYRFYIGTGGRPRGFGDIHSSQALDGDFNALARKYDGYAMLGRIRPHRNLMLARGTDALDLVDELNRLVRVVEEHESDLVQRFRNLALNCFGEDMEIHYEIS</sequence>
<name>A0ABS3UAA5_9ACTN</name>
<comment type="caution">
    <text evidence="1">The sequence shown here is derived from an EMBL/GenBank/DDBJ whole genome shotgun (WGS) entry which is preliminary data.</text>
</comment>
<gene>
    <name evidence="1" type="ORF">J5V16_23000</name>
</gene>
<accession>A0ABS3UAA5</accession>
<reference evidence="1 2" key="1">
    <citation type="submission" date="2021-03" db="EMBL/GenBank/DDBJ databases">
        <title>Glycomyces sp. nov., a novel actinomycete isolated from soil.</title>
        <authorList>
            <person name="Yang X."/>
            <person name="Xu X."/>
        </authorList>
    </citation>
    <scope>NUCLEOTIDE SEQUENCE [LARGE SCALE GENOMIC DNA]</scope>
    <source>
        <strain evidence="1 2">NEAU-S30</strain>
    </source>
</reference>
<protein>
    <submittedName>
        <fullName evidence="1">Uncharacterized protein</fullName>
    </submittedName>
</protein>
<evidence type="ECO:0000313" key="2">
    <source>
        <dbReference type="Proteomes" id="UP000681341"/>
    </source>
</evidence>
<dbReference type="EMBL" id="JAGFNP010000017">
    <property type="protein sequence ID" value="MBO3735702.1"/>
    <property type="molecule type" value="Genomic_DNA"/>
</dbReference>
<dbReference type="Proteomes" id="UP000681341">
    <property type="component" value="Unassembled WGS sequence"/>
</dbReference>
<keyword evidence="2" id="KW-1185">Reference proteome</keyword>
<proteinExistence type="predicted"/>
<organism evidence="1 2">
    <name type="scientific">Glycomyces niveus</name>
    <dbReference type="NCBI Taxonomy" id="2820287"/>
    <lineage>
        <taxon>Bacteria</taxon>
        <taxon>Bacillati</taxon>
        <taxon>Actinomycetota</taxon>
        <taxon>Actinomycetes</taxon>
        <taxon>Glycomycetales</taxon>
        <taxon>Glycomycetaceae</taxon>
        <taxon>Glycomyces</taxon>
    </lineage>
</organism>
<evidence type="ECO:0000313" key="1">
    <source>
        <dbReference type="EMBL" id="MBO3735702.1"/>
    </source>
</evidence>
<dbReference type="RefSeq" id="WP_208499504.1">
    <property type="nucleotide sequence ID" value="NZ_JAGFNP010000017.1"/>
</dbReference>